<dbReference type="EMBL" id="QZJZ01000084">
    <property type="protein sequence ID" value="RJP57221.1"/>
    <property type="molecule type" value="Genomic_DNA"/>
</dbReference>
<dbReference type="AlphaFoldDB" id="A0A3A4R6U4"/>
<evidence type="ECO:0000313" key="3">
    <source>
        <dbReference type="Proteomes" id="UP000266426"/>
    </source>
</evidence>
<feature type="transmembrane region" description="Helical" evidence="1">
    <location>
        <begin position="16"/>
        <end position="36"/>
    </location>
</feature>
<evidence type="ECO:0000313" key="2">
    <source>
        <dbReference type="EMBL" id="RJP57221.1"/>
    </source>
</evidence>
<organism evidence="2 3">
    <name type="scientific">Candidatus Auribacter fodinae</name>
    <dbReference type="NCBI Taxonomy" id="2093366"/>
    <lineage>
        <taxon>Bacteria</taxon>
        <taxon>Pseudomonadati</taxon>
        <taxon>Candidatus Auribacterota</taxon>
        <taxon>Candidatus Auribacteria</taxon>
        <taxon>Candidatus Auribacterales</taxon>
        <taxon>Candidatus Auribacteraceae</taxon>
        <taxon>Candidatus Auribacter</taxon>
    </lineage>
</organism>
<gene>
    <name evidence="2" type="ORF">C4541_10630</name>
</gene>
<evidence type="ECO:0000256" key="1">
    <source>
        <dbReference type="SAM" id="Phobius"/>
    </source>
</evidence>
<keyword evidence="1" id="KW-0812">Transmembrane</keyword>
<name>A0A3A4R6U4_9BACT</name>
<keyword evidence="1" id="KW-0472">Membrane</keyword>
<protein>
    <submittedName>
        <fullName evidence="2">Uncharacterized protein</fullName>
    </submittedName>
</protein>
<reference evidence="2 3" key="1">
    <citation type="journal article" date="2017" name="ISME J.">
        <title>Energy and carbon metabolisms in a deep terrestrial subsurface fluid microbial community.</title>
        <authorList>
            <person name="Momper L."/>
            <person name="Jungbluth S.P."/>
            <person name="Lee M.D."/>
            <person name="Amend J.P."/>
        </authorList>
    </citation>
    <scope>NUCLEOTIDE SEQUENCE [LARGE SCALE GENOMIC DNA]</scope>
    <source>
        <strain evidence="2">SURF_26</strain>
    </source>
</reference>
<dbReference type="Proteomes" id="UP000266426">
    <property type="component" value="Unassembled WGS sequence"/>
</dbReference>
<keyword evidence="1" id="KW-1133">Transmembrane helix</keyword>
<comment type="caution">
    <text evidence="2">The sequence shown here is derived from an EMBL/GenBank/DDBJ whole genome shotgun (WGS) entry which is preliminary data.</text>
</comment>
<accession>A0A3A4R6U4</accession>
<proteinExistence type="predicted"/>
<sequence length="183" mass="21641">MESIKIIWNWLKLNELPNWIGVIFSLVVWPIVLFWWNQRKRSNIPHLEGSRSGGTMQMNGKEKPAVHFSFLNNTGCIVYLTNVRILKCSKKFIIDKDASMDIAESSYELKFMDKNNGHYIHRQIILQTDETAQTSIAVEDEVNKEILSYKRSKLRQRFRRPKYFCLEYVAMVGNKRYKVSLIY</sequence>